<feature type="active site" description="Proton acceptor" evidence="5">
    <location>
        <position position="109"/>
    </location>
</feature>
<evidence type="ECO:0000256" key="5">
    <source>
        <dbReference type="HAMAP-Rule" id="MF_02210"/>
    </source>
</evidence>
<sequence length="153" mass="17288">MSGFDLHAEFFPLNEHDLDAVAALEASIQAFPWSRGNFADSLQAGHSVWVCRLGGDLIGFSVIMRVLDEAHLLNIGVCRRYQGQGYGARLLRHVMVNAKQHGARKLFLEVRPSNERAVELYRHFGFNQIGLRRGYYPAETGREDGLVFDKELL</sequence>
<evidence type="ECO:0000256" key="1">
    <source>
        <dbReference type="ARBA" id="ARBA00005395"/>
    </source>
</evidence>
<dbReference type="PANTHER" id="PTHR43420">
    <property type="entry name" value="ACETYLTRANSFERASE"/>
    <property type="match status" value="1"/>
</dbReference>
<dbReference type="InterPro" id="IPR043690">
    <property type="entry name" value="RimI"/>
</dbReference>
<evidence type="ECO:0000256" key="4">
    <source>
        <dbReference type="ARBA" id="ARBA00023315"/>
    </source>
</evidence>
<dbReference type="SUPFAM" id="SSF55729">
    <property type="entry name" value="Acyl-CoA N-acyltransferases (Nat)"/>
    <property type="match status" value="1"/>
</dbReference>
<dbReference type="Pfam" id="PF00583">
    <property type="entry name" value="Acetyltransf_1"/>
    <property type="match status" value="1"/>
</dbReference>
<organism evidence="8 9">
    <name type="scientific">Candidatus Dechloromonas phosphorivorans</name>
    <dbReference type="NCBI Taxonomy" id="2899244"/>
    <lineage>
        <taxon>Bacteria</taxon>
        <taxon>Pseudomonadati</taxon>
        <taxon>Pseudomonadota</taxon>
        <taxon>Betaproteobacteria</taxon>
        <taxon>Rhodocyclales</taxon>
        <taxon>Azonexaceae</taxon>
        <taxon>Dechloromonas</taxon>
    </lineage>
</organism>
<evidence type="ECO:0000256" key="2">
    <source>
        <dbReference type="ARBA" id="ARBA00022490"/>
    </source>
</evidence>
<dbReference type="EMBL" id="JADJMS010000016">
    <property type="protein sequence ID" value="MBK7415069.1"/>
    <property type="molecule type" value="Genomic_DNA"/>
</dbReference>
<comment type="function">
    <text evidence="5 6">Acetylates the N-terminal alanine of ribosomal protein bS18.</text>
</comment>
<dbReference type="PANTHER" id="PTHR43420:SF12">
    <property type="entry name" value="N-ACETYLTRANSFERASE DOMAIN-CONTAINING PROTEIN"/>
    <property type="match status" value="1"/>
</dbReference>
<dbReference type="PROSITE" id="PS51186">
    <property type="entry name" value="GNAT"/>
    <property type="match status" value="1"/>
</dbReference>
<accession>A0A935MSY3</accession>
<protein>
    <recommendedName>
        <fullName evidence="5 6">[Ribosomal protein bS18]-alanine N-acetyltransferase</fullName>
        <ecNumber evidence="5 6">2.3.1.266</ecNumber>
    </recommendedName>
</protein>
<dbReference type="Gene3D" id="3.40.630.30">
    <property type="match status" value="1"/>
</dbReference>
<dbReference type="Proteomes" id="UP000739411">
    <property type="component" value="Unassembled WGS sequence"/>
</dbReference>
<dbReference type="CDD" id="cd04301">
    <property type="entry name" value="NAT_SF"/>
    <property type="match status" value="1"/>
</dbReference>
<evidence type="ECO:0000256" key="6">
    <source>
        <dbReference type="RuleBase" id="RU363094"/>
    </source>
</evidence>
<comment type="caution">
    <text evidence="8">The sequence shown here is derived from an EMBL/GenBank/DDBJ whole genome shotgun (WGS) entry which is preliminary data.</text>
</comment>
<dbReference type="AlphaFoldDB" id="A0A935MSY3"/>
<dbReference type="GO" id="GO:0008999">
    <property type="term" value="F:protein-N-terminal-alanine acetyltransferase activity"/>
    <property type="evidence" value="ECO:0007669"/>
    <property type="project" value="UniProtKB-UniRule"/>
</dbReference>
<comment type="similarity">
    <text evidence="1 5 6">Belongs to the acetyltransferase family. RimI subfamily.</text>
</comment>
<evidence type="ECO:0000259" key="7">
    <source>
        <dbReference type="PROSITE" id="PS51186"/>
    </source>
</evidence>
<comment type="caution">
    <text evidence="5">Lacks conserved residue(s) required for the propagation of feature annotation.</text>
</comment>
<evidence type="ECO:0000313" key="8">
    <source>
        <dbReference type="EMBL" id="MBK7415069.1"/>
    </source>
</evidence>
<evidence type="ECO:0000313" key="9">
    <source>
        <dbReference type="Proteomes" id="UP000739411"/>
    </source>
</evidence>
<dbReference type="NCBIfam" id="TIGR01575">
    <property type="entry name" value="rimI"/>
    <property type="match status" value="1"/>
</dbReference>
<reference evidence="8 9" key="1">
    <citation type="submission" date="2020-10" db="EMBL/GenBank/DDBJ databases">
        <title>Connecting structure to function with the recovery of over 1000 high-quality activated sludge metagenome-assembled genomes encoding full-length rRNA genes using long-read sequencing.</title>
        <authorList>
            <person name="Singleton C.M."/>
            <person name="Petriglieri F."/>
            <person name="Kristensen J.M."/>
            <person name="Kirkegaard R.H."/>
            <person name="Michaelsen T.Y."/>
            <person name="Andersen M.H."/>
            <person name="Karst S.M."/>
            <person name="Dueholm M.S."/>
            <person name="Nielsen P.H."/>
            <person name="Albertsen M."/>
        </authorList>
    </citation>
    <scope>NUCLEOTIDE SEQUENCE [LARGE SCALE GENOMIC DNA]</scope>
    <source>
        <strain evidence="8">EsbW_18-Q3-R4-48_BATAC.463</strain>
    </source>
</reference>
<dbReference type="InterPro" id="IPR006464">
    <property type="entry name" value="AcTrfase_RimI/Ard1"/>
</dbReference>
<keyword evidence="4 5" id="KW-0012">Acyltransferase</keyword>
<dbReference type="HAMAP" id="MF_02210">
    <property type="entry name" value="RimI"/>
    <property type="match status" value="1"/>
</dbReference>
<name>A0A935MSY3_9RHOO</name>
<comment type="catalytic activity">
    <reaction evidence="5 6">
        <text>N-terminal L-alanyl-[ribosomal protein bS18] + acetyl-CoA = N-terminal N(alpha)-acetyl-L-alanyl-[ribosomal protein bS18] + CoA + H(+)</text>
        <dbReference type="Rhea" id="RHEA:43756"/>
        <dbReference type="Rhea" id="RHEA-COMP:10676"/>
        <dbReference type="Rhea" id="RHEA-COMP:10677"/>
        <dbReference type="ChEBI" id="CHEBI:15378"/>
        <dbReference type="ChEBI" id="CHEBI:57287"/>
        <dbReference type="ChEBI" id="CHEBI:57288"/>
        <dbReference type="ChEBI" id="CHEBI:64718"/>
        <dbReference type="ChEBI" id="CHEBI:83683"/>
        <dbReference type="EC" id="2.3.1.266"/>
    </reaction>
</comment>
<evidence type="ECO:0000256" key="3">
    <source>
        <dbReference type="ARBA" id="ARBA00022679"/>
    </source>
</evidence>
<dbReference type="GO" id="GO:0005840">
    <property type="term" value="C:ribosome"/>
    <property type="evidence" value="ECO:0007669"/>
    <property type="project" value="UniProtKB-KW"/>
</dbReference>
<feature type="binding site" evidence="5">
    <location>
        <position position="114"/>
    </location>
    <ligand>
        <name>acetyl-CoA</name>
        <dbReference type="ChEBI" id="CHEBI:57288"/>
    </ligand>
</feature>
<comment type="subcellular location">
    <subcellularLocation>
        <location evidence="5 6">Cytoplasm</location>
    </subcellularLocation>
</comment>
<dbReference type="InterPro" id="IPR016181">
    <property type="entry name" value="Acyl_CoA_acyltransferase"/>
</dbReference>
<dbReference type="InterPro" id="IPR050680">
    <property type="entry name" value="YpeA/RimI_acetyltransf"/>
</dbReference>
<feature type="binding site" evidence="5">
    <location>
        <begin position="75"/>
        <end position="77"/>
    </location>
    <ligand>
        <name>acetyl-CoA</name>
        <dbReference type="ChEBI" id="CHEBI:57288"/>
    </ligand>
</feature>
<keyword evidence="2 5" id="KW-0963">Cytoplasm</keyword>
<keyword evidence="8" id="KW-0689">Ribosomal protein</keyword>
<dbReference type="EC" id="2.3.1.266" evidence="5 6"/>
<gene>
    <name evidence="5 8" type="primary">rimI</name>
    <name evidence="8" type="ORF">IPJ38_08130</name>
</gene>
<keyword evidence="3 5" id="KW-0808">Transferase</keyword>
<keyword evidence="8" id="KW-0687">Ribonucleoprotein</keyword>
<dbReference type="GO" id="GO:0005737">
    <property type="term" value="C:cytoplasm"/>
    <property type="evidence" value="ECO:0007669"/>
    <property type="project" value="UniProtKB-SubCell"/>
</dbReference>
<proteinExistence type="inferred from homology"/>
<dbReference type="InterPro" id="IPR000182">
    <property type="entry name" value="GNAT_dom"/>
</dbReference>
<feature type="domain" description="N-acetyltransferase" evidence="7">
    <location>
        <begin position="8"/>
        <end position="153"/>
    </location>
</feature>
<feature type="active site" description="Proton donor" evidence="5">
    <location>
        <position position="121"/>
    </location>
</feature>